<dbReference type="GO" id="GO:0004553">
    <property type="term" value="F:hydrolase activity, hydrolyzing O-glycosyl compounds"/>
    <property type="evidence" value="ECO:0007669"/>
    <property type="project" value="InterPro"/>
</dbReference>
<dbReference type="InterPro" id="IPR048229">
    <property type="entry name" value="GalB-like"/>
</dbReference>
<dbReference type="Gene3D" id="3.20.20.80">
    <property type="entry name" value="Glycosidases"/>
    <property type="match status" value="1"/>
</dbReference>
<evidence type="ECO:0000259" key="6">
    <source>
        <dbReference type="Pfam" id="PF02836"/>
    </source>
</evidence>
<keyword evidence="3" id="KW-0326">Glycosidase</keyword>
<dbReference type="Pfam" id="PF02837">
    <property type="entry name" value="Glyco_hydro_2_N"/>
    <property type="match status" value="1"/>
</dbReference>
<evidence type="ECO:0000256" key="3">
    <source>
        <dbReference type="ARBA" id="ARBA00023295"/>
    </source>
</evidence>
<evidence type="ECO:0000256" key="4">
    <source>
        <dbReference type="SAM" id="SignalP"/>
    </source>
</evidence>
<gene>
    <name evidence="10" type="ORF">SAMN05192573_11970</name>
</gene>
<evidence type="ECO:0000313" key="11">
    <source>
        <dbReference type="Proteomes" id="UP000199705"/>
    </source>
</evidence>
<dbReference type="Gene3D" id="2.60.120.260">
    <property type="entry name" value="Galactose-binding domain-like"/>
    <property type="match status" value="1"/>
</dbReference>
<evidence type="ECO:0000256" key="1">
    <source>
        <dbReference type="ARBA" id="ARBA00007401"/>
    </source>
</evidence>
<dbReference type="InterPro" id="IPR006103">
    <property type="entry name" value="Glyco_hydro_2_cat"/>
</dbReference>
<feature type="domain" description="DUF4982" evidence="8">
    <location>
        <begin position="632"/>
        <end position="690"/>
    </location>
</feature>
<feature type="domain" description="Glycoside hydrolase family 2 immunoglobulin-like beta-sandwich" evidence="5">
    <location>
        <begin position="198"/>
        <end position="302"/>
    </location>
</feature>
<dbReference type="Proteomes" id="UP000199705">
    <property type="component" value="Unassembled WGS sequence"/>
</dbReference>
<protein>
    <submittedName>
        <fullName evidence="10">Beta-galactosidase</fullName>
    </submittedName>
</protein>
<dbReference type="InterPro" id="IPR008979">
    <property type="entry name" value="Galactose-bd-like_sf"/>
</dbReference>
<evidence type="ECO:0000259" key="9">
    <source>
        <dbReference type="Pfam" id="PF18565"/>
    </source>
</evidence>
<feature type="domain" description="Glycoside hydrolase family 2 catalytic" evidence="6">
    <location>
        <begin position="309"/>
        <end position="575"/>
    </location>
</feature>
<dbReference type="InterPro" id="IPR051913">
    <property type="entry name" value="GH2_Domain-Containing"/>
</dbReference>
<dbReference type="STRING" id="551996.SAMN05192573_11970"/>
<dbReference type="InterPro" id="IPR006102">
    <property type="entry name" value="Ig-like_GH2"/>
</dbReference>
<dbReference type="InterPro" id="IPR040605">
    <property type="entry name" value="Glyco_hydro2_dom5"/>
</dbReference>
<dbReference type="InterPro" id="IPR023232">
    <property type="entry name" value="Glyco_hydro_2_AS"/>
</dbReference>
<evidence type="ECO:0000259" key="8">
    <source>
        <dbReference type="Pfam" id="PF16355"/>
    </source>
</evidence>
<name>A0A1G8JWZ8_9SPHI</name>
<dbReference type="PANTHER" id="PTHR42732">
    <property type="entry name" value="BETA-GALACTOSIDASE"/>
    <property type="match status" value="1"/>
</dbReference>
<dbReference type="SUPFAM" id="SSF49373">
    <property type="entry name" value="Invasin/intimin cell-adhesion fragments"/>
    <property type="match status" value="1"/>
</dbReference>
<feature type="chain" id="PRO_5011455537" evidence="4">
    <location>
        <begin position="31"/>
        <end position="810"/>
    </location>
</feature>
<evidence type="ECO:0000313" key="10">
    <source>
        <dbReference type="EMBL" id="SDI35701.1"/>
    </source>
</evidence>
<evidence type="ECO:0000256" key="2">
    <source>
        <dbReference type="ARBA" id="ARBA00022801"/>
    </source>
</evidence>
<dbReference type="InterPro" id="IPR006104">
    <property type="entry name" value="Glyco_hydro_2_N"/>
</dbReference>
<evidence type="ECO:0000259" key="5">
    <source>
        <dbReference type="Pfam" id="PF00703"/>
    </source>
</evidence>
<proteinExistence type="inferred from homology"/>
<dbReference type="PRINTS" id="PR00132">
    <property type="entry name" value="GLHYDRLASE2"/>
</dbReference>
<dbReference type="InterPro" id="IPR006101">
    <property type="entry name" value="Glyco_hydro_2"/>
</dbReference>
<dbReference type="InterPro" id="IPR008964">
    <property type="entry name" value="Invasin/intimin_cell_adhesion"/>
</dbReference>
<dbReference type="EMBL" id="FNCG01000019">
    <property type="protein sequence ID" value="SDI35701.1"/>
    <property type="molecule type" value="Genomic_DNA"/>
</dbReference>
<dbReference type="InterPro" id="IPR036156">
    <property type="entry name" value="Beta-gal/glucu_dom_sf"/>
</dbReference>
<dbReference type="Pfam" id="PF18565">
    <property type="entry name" value="Glyco_hydro2_C5"/>
    <property type="match status" value="1"/>
</dbReference>
<sequence length="810" mass="91052">MSSMKTHRAGAYKFACILAVLTLAALKPFAQNRQKLDFDKSWRFNLGAVENGEKTTLNDSKWRVLNLPHDWSIEGKFSKDNPATPEGGALPGGIGWYRKTFTVPATSKGKLVYIDFDGVYQKSDVWINGHHLGFRPNGYISFRYELTPYLNFGGNNVIAVKVDNSVQPNSRWYSGSGIYRHVWLVTTNKTAIDHWGTYVTTSDITGASAKVNVQVQLHNDQASPQVLISTKLYDAAGKQVAAAGEATSAAQNKNEPLTITNTLTVKNPVLWSVENPYLYKAVTQLIEGKKVVDEYTTTVGIRYFNFDADKGFSLNGKPMKILGVCNHHDLGSLGAAINNRALERQLQMLKAMGCNGIRTSHNPPAPELLDLCDKMGFIVMDEAFDCWEWKKATYDYHLYFKEWHKRDLEDQIKRDRNHPSIMIWSIGNEIPQQADTSALRIAPELAAIVHSLDKTRPLTTANDRPDSTNKIIKSGAIDLVGYNYHQFDYAKFHDRYPGKKFIATETTSGLETRGYYEMPSDSIRVWPPSYDKPFVREGNNVSAYDNTRPPWGSTHEMTWKVMKKYDFLSGMFIWTGFDYLGEPTPYSWPSRSSYFGIIDLAGFPKDVYYMYQSEWTNKNVLHIFPHWNWQPGKMIDIWAYYNNADEVELYLNGKSLGIQKKTGDDLHVMWRVKYEPGTLKAISRKNGKTVLTREIHTAGVPAKIELTADRSQIKADGKDLSFITVKILDKDGNVVPDADNKVNFKIAGEGSIASVDNGDPVSHDPFKADYRKSFHGLALAIVQAKEKAGTITLTASADGLKSATLVLKSK</sequence>
<accession>A0A1G8JWZ8</accession>
<feature type="signal peptide" evidence="4">
    <location>
        <begin position="1"/>
        <end position="30"/>
    </location>
</feature>
<dbReference type="InterPro" id="IPR017853">
    <property type="entry name" value="GH"/>
</dbReference>
<dbReference type="NCBIfam" id="NF041463">
    <property type="entry name" value="GalB"/>
    <property type="match status" value="1"/>
</dbReference>
<dbReference type="Pfam" id="PF00703">
    <property type="entry name" value="Glyco_hydro_2"/>
    <property type="match status" value="1"/>
</dbReference>
<keyword evidence="2" id="KW-0378">Hydrolase</keyword>
<dbReference type="Pfam" id="PF16355">
    <property type="entry name" value="DUF4982"/>
    <property type="match status" value="1"/>
</dbReference>
<comment type="similarity">
    <text evidence="1">Belongs to the glycosyl hydrolase 2 family.</text>
</comment>
<dbReference type="AlphaFoldDB" id="A0A1G8JWZ8"/>
<keyword evidence="4" id="KW-0732">Signal</keyword>
<dbReference type="PANTHER" id="PTHR42732:SF1">
    <property type="entry name" value="BETA-MANNOSIDASE"/>
    <property type="match status" value="1"/>
</dbReference>
<reference evidence="11" key="1">
    <citation type="submission" date="2016-10" db="EMBL/GenBank/DDBJ databases">
        <authorList>
            <person name="Varghese N."/>
            <person name="Submissions S."/>
        </authorList>
    </citation>
    <scope>NUCLEOTIDE SEQUENCE [LARGE SCALE GENOMIC DNA]</scope>
    <source>
        <strain evidence="11">Gh-67</strain>
    </source>
</reference>
<feature type="domain" description="Glycoside hydrolase family 2" evidence="9">
    <location>
        <begin position="704"/>
        <end position="805"/>
    </location>
</feature>
<dbReference type="SUPFAM" id="SSF51445">
    <property type="entry name" value="(Trans)glycosidases"/>
    <property type="match status" value="1"/>
</dbReference>
<organism evidence="10 11">
    <name type="scientific">Mucilaginibacter gossypii</name>
    <dbReference type="NCBI Taxonomy" id="551996"/>
    <lineage>
        <taxon>Bacteria</taxon>
        <taxon>Pseudomonadati</taxon>
        <taxon>Bacteroidota</taxon>
        <taxon>Sphingobacteriia</taxon>
        <taxon>Sphingobacteriales</taxon>
        <taxon>Sphingobacteriaceae</taxon>
        <taxon>Mucilaginibacter</taxon>
    </lineage>
</organism>
<dbReference type="InterPro" id="IPR032311">
    <property type="entry name" value="DUF4982"/>
</dbReference>
<dbReference type="Pfam" id="PF02836">
    <property type="entry name" value="Glyco_hydro_2_C"/>
    <property type="match status" value="1"/>
</dbReference>
<dbReference type="PROSITE" id="PS00608">
    <property type="entry name" value="GLYCOSYL_HYDROL_F2_2"/>
    <property type="match status" value="1"/>
</dbReference>
<evidence type="ECO:0000259" key="7">
    <source>
        <dbReference type="Pfam" id="PF02837"/>
    </source>
</evidence>
<feature type="domain" description="Glycosyl hydrolases family 2 sugar binding" evidence="7">
    <location>
        <begin position="93"/>
        <end position="187"/>
    </location>
</feature>
<keyword evidence="11" id="KW-1185">Reference proteome</keyword>
<dbReference type="Gene3D" id="2.60.40.10">
    <property type="entry name" value="Immunoglobulins"/>
    <property type="match status" value="3"/>
</dbReference>
<dbReference type="SUPFAM" id="SSF49303">
    <property type="entry name" value="beta-Galactosidase/glucuronidase domain"/>
    <property type="match status" value="1"/>
</dbReference>
<dbReference type="InterPro" id="IPR013783">
    <property type="entry name" value="Ig-like_fold"/>
</dbReference>
<dbReference type="SUPFAM" id="SSF49785">
    <property type="entry name" value="Galactose-binding domain-like"/>
    <property type="match status" value="1"/>
</dbReference>
<dbReference type="GO" id="GO:0005975">
    <property type="term" value="P:carbohydrate metabolic process"/>
    <property type="evidence" value="ECO:0007669"/>
    <property type="project" value="InterPro"/>
</dbReference>